<proteinExistence type="inferred from homology"/>
<organism evidence="7 8">
    <name type="scientific">Ceratotherium simum simum</name>
    <name type="common">Southern white rhinoceros</name>
    <dbReference type="NCBI Taxonomy" id="73337"/>
    <lineage>
        <taxon>Eukaryota</taxon>
        <taxon>Metazoa</taxon>
        <taxon>Chordata</taxon>
        <taxon>Craniata</taxon>
        <taxon>Vertebrata</taxon>
        <taxon>Euteleostomi</taxon>
        <taxon>Mammalia</taxon>
        <taxon>Eutheria</taxon>
        <taxon>Laurasiatheria</taxon>
        <taxon>Perissodactyla</taxon>
        <taxon>Rhinocerotidae</taxon>
        <taxon>Ceratotherium</taxon>
    </lineage>
</organism>
<evidence type="ECO:0000313" key="8">
    <source>
        <dbReference type="RefSeq" id="XP_004429511.1"/>
    </source>
</evidence>
<feature type="chain" id="PRO_5045782404" description="Glycosylation-dependent cell adhesion molecule 1" evidence="6">
    <location>
        <begin position="19"/>
        <end position="154"/>
    </location>
</feature>
<comment type="similarity">
    <text evidence="1">Belongs to the PP3/GlyCAM-1 family.</text>
</comment>
<keyword evidence="7" id="KW-1185">Reference proteome</keyword>
<keyword evidence="3" id="KW-0597">Phosphoprotein</keyword>
<evidence type="ECO:0000256" key="5">
    <source>
        <dbReference type="ARBA" id="ARBA00023180"/>
    </source>
</evidence>
<feature type="signal peptide" evidence="6">
    <location>
        <begin position="1"/>
        <end position="18"/>
    </location>
</feature>
<protein>
    <recommendedName>
        <fullName evidence="2">Glycosylation-dependent cell adhesion molecule 1</fullName>
    </recommendedName>
</protein>
<evidence type="ECO:0000256" key="4">
    <source>
        <dbReference type="ARBA" id="ARBA00022729"/>
    </source>
</evidence>
<evidence type="ECO:0000256" key="1">
    <source>
        <dbReference type="ARBA" id="ARBA00006292"/>
    </source>
</evidence>
<dbReference type="GeneID" id="101391740"/>
<evidence type="ECO:0000313" key="7">
    <source>
        <dbReference type="Proteomes" id="UP000694910"/>
    </source>
</evidence>
<dbReference type="RefSeq" id="XP_004429511.1">
    <property type="nucleotide sequence ID" value="XM_004429454.1"/>
</dbReference>
<accession>A0ABM0HLJ9</accession>
<name>A0ABM0HLJ9_CERSS</name>
<keyword evidence="5" id="KW-0325">Glycoprotein</keyword>
<gene>
    <name evidence="8" type="primary">LOC101391740</name>
</gene>
<evidence type="ECO:0000256" key="3">
    <source>
        <dbReference type="ARBA" id="ARBA00022553"/>
    </source>
</evidence>
<dbReference type="Pfam" id="PF05242">
    <property type="entry name" value="GLYCAM-1"/>
    <property type="match status" value="1"/>
</dbReference>
<dbReference type="InterPro" id="IPR007906">
    <property type="entry name" value="GLYCAM-1"/>
</dbReference>
<reference evidence="8" key="1">
    <citation type="submission" date="2025-08" db="UniProtKB">
        <authorList>
            <consortium name="RefSeq"/>
        </authorList>
    </citation>
    <scope>IDENTIFICATION</scope>
</reference>
<evidence type="ECO:0000256" key="2">
    <source>
        <dbReference type="ARBA" id="ARBA00017339"/>
    </source>
</evidence>
<evidence type="ECO:0000256" key="6">
    <source>
        <dbReference type="SAM" id="SignalP"/>
    </source>
</evidence>
<sequence length="154" mass="17376">MKLFTVLLLASLVFISLAILNEPEDEIHLEAQLTDGFIGDGSGDYTSYSRDFQLERKARKAEKVSKKDAVIKSTRRTKNQKPELLHLTPQEDNFRNAALQFEETTELTPRAATTSEGKLAKLGHKIGMSLDKTMKETTNYLKSLLPRAHEVMKP</sequence>
<dbReference type="Proteomes" id="UP000694910">
    <property type="component" value="Unplaced"/>
</dbReference>
<keyword evidence="4 6" id="KW-0732">Signal</keyword>